<dbReference type="PANTHER" id="PTHR43394:SF1">
    <property type="entry name" value="ATP-BINDING CASSETTE SUB-FAMILY B MEMBER 10, MITOCHONDRIAL"/>
    <property type="match status" value="1"/>
</dbReference>
<dbReference type="Gene3D" id="1.20.1560.10">
    <property type="entry name" value="ABC transporter type 1, transmembrane domain"/>
    <property type="match status" value="1"/>
</dbReference>
<evidence type="ECO:0000256" key="3">
    <source>
        <dbReference type="ARBA" id="ARBA00022741"/>
    </source>
</evidence>
<comment type="caution">
    <text evidence="10">The sequence shown here is derived from an EMBL/GenBank/DDBJ whole genome shotgun (WGS) entry which is preliminary data.</text>
</comment>
<reference evidence="11" key="1">
    <citation type="journal article" date="2019" name="Int. J. Syst. Evol. Microbiol.">
        <title>The Global Catalogue of Microorganisms (GCM) 10K type strain sequencing project: providing services to taxonomists for standard genome sequencing and annotation.</title>
        <authorList>
            <consortium name="The Broad Institute Genomics Platform"/>
            <consortium name="The Broad Institute Genome Sequencing Center for Infectious Disease"/>
            <person name="Wu L."/>
            <person name="Ma J."/>
        </authorList>
    </citation>
    <scope>NUCLEOTIDE SEQUENCE [LARGE SCALE GENOMIC DNA]</scope>
    <source>
        <strain evidence="11">JCM 32306</strain>
    </source>
</reference>
<evidence type="ECO:0000259" key="9">
    <source>
        <dbReference type="PROSITE" id="PS50929"/>
    </source>
</evidence>
<evidence type="ECO:0000256" key="6">
    <source>
        <dbReference type="ARBA" id="ARBA00023136"/>
    </source>
</evidence>
<dbReference type="PROSITE" id="PS50893">
    <property type="entry name" value="ABC_TRANSPORTER_2"/>
    <property type="match status" value="1"/>
</dbReference>
<dbReference type="GO" id="GO:0005524">
    <property type="term" value="F:ATP binding"/>
    <property type="evidence" value="ECO:0007669"/>
    <property type="project" value="UniProtKB-KW"/>
</dbReference>
<feature type="domain" description="ABC transporter" evidence="8">
    <location>
        <begin position="389"/>
        <end position="628"/>
    </location>
</feature>
<evidence type="ECO:0000256" key="2">
    <source>
        <dbReference type="ARBA" id="ARBA00022692"/>
    </source>
</evidence>
<dbReference type="PROSITE" id="PS50929">
    <property type="entry name" value="ABC_TM1F"/>
    <property type="match status" value="1"/>
</dbReference>
<gene>
    <name evidence="10" type="ORF">GCM10009411_30820</name>
</gene>
<dbReference type="Proteomes" id="UP000619118">
    <property type="component" value="Unassembled WGS sequence"/>
</dbReference>
<feature type="transmembrane region" description="Helical" evidence="7">
    <location>
        <begin position="187"/>
        <end position="206"/>
    </location>
</feature>
<proteinExistence type="predicted"/>
<dbReference type="EMBL" id="BMQX01000025">
    <property type="protein sequence ID" value="GGQ28927.1"/>
    <property type="molecule type" value="Genomic_DNA"/>
</dbReference>
<evidence type="ECO:0000256" key="5">
    <source>
        <dbReference type="ARBA" id="ARBA00022989"/>
    </source>
</evidence>
<dbReference type="InterPro" id="IPR003593">
    <property type="entry name" value="AAA+_ATPase"/>
</dbReference>
<dbReference type="InterPro" id="IPR039421">
    <property type="entry name" value="Type_1_exporter"/>
</dbReference>
<evidence type="ECO:0000313" key="10">
    <source>
        <dbReference type="EMBL" id="GGQ28927.1"/>
    </source>
</evidence>
<evidence type="ECO:0000256" key="7">
    <source>
        <dbReference type="SAM" id="Phobius"/>
    </source>
</evidence>
<protein>
    <submittedName>
        <fullName evidence="10">Multidrug ABC transporter ATP-binding protein</fullName>
    </submittedName>
</protein>
<keyword evidence="6 7" id="KW-0472">Membrane</keyword>
<evidence type="ECO:0000256" key="4">
    <source>
        <dbReference type="ARBA" id="ARBA00022840"/>
    </source>
</evidence>
<keyword evidence="5 7" id="KW-1133">Transmembrane helix</keyword>
<keyword evidence="3" id="KW-0547">Nucleotide-binding</keyword>
<feature type="transmembrane region" description="Helical" evidence="7">
    <location>
        <begin position="292"/>
        <end position="311"/>
    </location>
</feature>
<keyword evidence="4 10" id="KW-0067">ATP-binding</keyword>
<dbReference type="InterPro" id="IPR017871">
    <property type="entry name" value="ABC_transporter-like_CS"/>
</dbReference>
<dbReference type="PANTHER" id="PTHR43394">
    <property type="entry name" value="ATP-DEPENDENT PERMEASE MDL1, MITOCHONDRIAL"/>
    <property type="match status" value="1"/>
</dbReference>
<feature type="transmembrane region" description="Helical" evidence="7">
    <location>
        <begin position="67"/>
        <end position="88"/>
    </location>
</feature>
<dbReference type="SUPFAM" id="SSF52540">
    <property type="entry name" value="P-loop containing nucleoside triphosphate hydrolases"/>
    <property type="match status" value="1"/>
</dbReference>
<dbReference type="Pfam" id="PF00664">
    <property type="entry name" value="ABC_membrane"/>
    <property type="match status" value="1"/>
</dbReference>
<dbReference type="Gene3D" id="3.40.50.300">
    <property type="entry name" value="P-loop containing nucleotide triphosphate hydrolases"/>
    <property type="match status" value="1"/>
</dbReference>
<dbReference type="InterPro" id="IPR011527">
    <property type="entry name" value="ABC1_TM_dom"/>
</dbReference>
<name>A0ABQ2RIV5_9GAMM</name>
<feature type="transmembrane region" description="Helical" evidence="7">
    <location>
        <begin position="108"/>
        <end position="128"/>
    </location>
</feature>
<dbReference type="PROSITE" id="PS00211">
    <property type="entry name" value="ABC_TRANSPORTER_1"/>
    <property type="match status" value="1"/>
</dbReference>
<accession>A0ABQ2RIV5</accession>
<sequence>MVTIKLITFRFFTLSYAAEILLWMLEYQMFKFFESLTQPLPPEEPTQPPNTLYAFCRHYTRGFGWPLILMSVLTAMLAILEVSLFGFMGKLVDWLVTKNPQTLWQDEHITLIGMSIIVLVVIPFLVWLHASIVYQTLLGNYPMAIRWQAHRYLLKQSISFYQDDFAGRVATKVMQTSLAVRETVMKLLDVLMYILIYFTSMLVMIASADIRLVLPMLIWLAAYVAIQWKLVPKLKAVATEQADARSTMTGRIVDSYTNISTVKLFSHTKQEADYARDSMSIFLNTVYGQMRLVTVINVLVQIINYLLAFTITAVSIWLWADSAITVGAIAIAVSLALRLNGMSQWIMWEISSLFENIGTVTDGMNTLSKPIAIEDKPNAKDIVVSHGQIDFNQVSFHYGEKKGVIDSLNLHIKPGEKVGLVGRSGAGKSTLVNLLMRFHDVEQGQILIDNQPLTDVTQDSLRANIGMVTQDTSLLHRSIRENILYGDPHASEEKLMAAITQAQAFDFIDTLTDPFGNKGLDAQVGERGVKLSGGQRQRIAIARVLLKNAPILLLDEATSALDSEVEAAIQESLYELMEGKTVIAIAHRLSTIAAMDRLIVLDQGKIVEQGTHQELIKANGIYSQLWSHQTGGFLGLD</sequence>
<dbReference type="SMART" id="SM00382">
    <property type="entry name" value="AAA"/>
    <property type="match status" value="1"/>
</dbReference>
<comment type="subcellular location">
    <subcellularLocation>
        <location evidence="1">Cell membrane</location>
        <topology evidence="1">Multi-pass membrane protein</topology>
    </subcellularLocation>
</comment>
<dbReference type="InterPro" id="IPR036640">
    <property type="entry name" value="ABC1_TM_sf"/>
</dbReference>
<dbReference type="SUPFAM" id="SSF90123">
    <property type="entry name" value="ABC transporter transmembrane region"/>
    <property type="match status" value="1"/>
</dbReference>
<organism evidence="10 11">
    <name type="scientific">Shewanella litoralis</name>
    <dbReference type="NCBI Taxonomy" id="2282700"/>
    <lineage>
        <taxon>Bacteria</taxon>
        <taxon>Pseudomonadati</taxon>
        <taxon>Pseudomonadota</taxon>
        <taxon>Gammaproteobacteria</taxon>
        <taxon>Alteromonadales</taxon>
        <taxon>Shewanellaceae</taxon>
        <taxon>Shewanella</taxon>
    </lineage>
</organism>
<feature type="domain" description="ABC transmembrane type-1" evidence="9">
    <location>
        <begin position="68"/>
        <end position="355"/>
    </location>
</feature>
<dbReference type="Pfam" id="PF00005">
    <property type="entry name" value="ABC_tran"/>
    <property type="match status" value="1"/>
</dbReference>
<feature type="transmembrane region" description="Helical" evidence="7">
    <location>
        <begin position="317"/>
        <end position="337"/>
    </location>
</feature>
<keyword evidence="2 7" id="KW-0812">Transmembrane</keyword>
<evidence type="ECO:0000313" key="11">
    <source>
        <dbReference type="Proteomes" id="UP000619118"/>
    </source>
</evidence>
<dbReference type="InterPro" id="IPR003439">
    <property type="entry name" value="ABC_transporter-like_ATP-bd"/>
</dbReference>
<keyword evidence="11" id="KW-1185">Reference proteome</keyword>
<dbReference type="InterPro" id="IPR027417">
    <property type="entry name" value="P-loop_NTPase"/>
</dbReference>
<evidence type="ECO:0000259" key="8">
    <source>
        <dbReference type="PROSITE" id="PS50893"/>
    </source>
</evidence>
<evidence type="ECO:0000256" key="1">
    <source>
        <dbReference type="ARBA" id="ARBA00004651"/>
    </source>
</evidence>